<organism evidence="2 3">
    <name type="scientific">[Candida] railenensis</name>
    <dbReference type="NCBI Taxonomy" id="45579"/>
    <lineage>
        <taxon>Eukaryota</taxon>
        <taxon>Fungi</taxon>
        <taxon>Dikarya</taxon>
        <taxon>Ascomycota</taxon>
        <taxon>Saccharomycotina</taxon>
        <taxon>Pichiomycetes</taxon>
        <taxon>Debaryomycetaceae</taxon>
        <taxon>Kurtzmaniella</taxon>
    </lineage>
</organism>
<feature type="region of interest" description="Disordered" evidence="1">
    <location>
        <begin position="307"/>
        <end position="363"/>
    </location>
</feature>
<feature type="compositionally biased region" description="Polar residues" evidence="1">
    <location>
        <begin position="101"/>
        <end position="111"/>
    </location>
</feature>
<evidence type="ECO:0000313" key="2">
    <source>
        <dbReference type="EMBL" id="CAH2355037.1"/>
    </source>
</evidence>
<feature type="compositionally biased region" description="Polar residues" evidence="1">
    <location>
        <begin position="55"/>
        <end position="65"/>
    </location>
</feature>
<sequence>MNEEVSTPSPVKVYTNPTSHFSSSMAPSSTSSTITPMKQRSRGISLNIAVSPASPQLSNSSFMGPNNSSHNHNNSHNSHNNHNSNGSGTTANGYSHHRRNSSANTLPQLSESPWEELKYDLPLPETDSLMNMDIDEQLRLLALKEMSVVEIKDHIGTLQTKLKKHEGELHRLREVIQRTLYKEMGSSSNTSNNIINTTNNNTTNNNGSSEPRDAAVRSTKRRSRTLSLTGSTISEENDLTEAPISRTNSIQTPSKKNNVVTKQPPQTKPDRSSSIWSNLSKPLNLIQQFDTMLQNEFEKSLIPQEHQIPKQNQHPHQEDNTNLPRRDHKYSDSNESVRTSEDSTSSGMTAASSPLKDKHPAVSQVGSSYEEKIQTVSSSIWSFVSDVRTNVMSSLADEGTEVMYNIDTGSTISLNETQNVDTHIIKEAEVDKIREFRDKGSLVERKLKTS</sequence>
<feature type="region of interest" description="Disordered" evidence="1">
    <location>
        <begin position="1"/>
        <end position="38"/>
    </location>
</feature>
<protein>
    <submittedName>
        <fullName evidence="2">Topoisomerase I damage affected protein 11</fullName>
    </submittedName>
</protein>
<accession>A0A9P0QUH0</accession>
<feature type="region of interest" description="Disordered" evidence="1">
    <location>
        <begin position="55"/>
        <end position="111"/>
    </location>
</feature>
<keyword evidence="3" id="KW-1185">Reference proteome</keyword>
<feature type="compositionally biased region" description="Polar residues" evidence="1">
    <location>
        <begin position="245"/>
        <end position="265"/>
    </location>
</feature>
<feature type="compositionally biased region" description="Low complexity" evidence="1">
    <location>
        <begin position="17"/>
        <end position="36"/>
    </location>
</feature>
<feature type="compositionally biased region" description="Polar residues" evidence="1">
    <location>
        <begin position="333"/>
        <end position="352"/>
    </location>
</feature>
<proteinExistence type="predicted"/>
<dbReference type="EMBL" id="CAKXYY010000021">
    <property type="protein sequence ID" value="CAH2355037.1"/>
    <property type="molecule type" value="Genomic_DNA"/>
</dbReference>
<name>A0A9P0QUH0_9ASCO</name>
<comment type="caution">
    <text evidence="2">The sequence shown here is derived from an EMBL/GenBank/DDBJ whole genome shotgun (WGS) entry which is preliminary data.</text>
</comment>
<dbReference type="AlphaFoldDB" id="A0A9P0QUH0"/>
<reference evidence="2" key="1">
    <citation type="submission" date="2022-03" db="EMBL/GenBank/DDBJ databases">
        <authorList>
            <person name="Legras J.-L."/>
            <person name="Devillers H."/>
            <person name="Grondin C."/>
        </authorList>
    </citation>
    <scope>NUCLEOTIDE SEQUENCE</scope>
    <source>
        <strain evidence="2">CLIB 1423</strain>
    </source>
</reference>
<evidence type="ECO:0000256" key="1">
    <source>
        <dbReference type="SAM" id="MobiDB-lite"/>
    </source>
</evidence>
<feature type="compositionally biased region" description="Low complexity" evidence="1">
    <location>
        <begin position="185"/>
        <end position="209"/>
    </location>
</feature>
<evidence type="ECO:0000313" key="3">
    <source>
        <dbReference type="Proteomes" id="UP000837801"/>
    </source>
</evidence>
<feature type="region of interest" description="Disordered" evidence="1">
    <location>
        <begin position="183"/>
        <end position="276"/>
    </location>
</feature>
<feature type="compositionally biased region" description="Low complexity" evidence="1">
    <location>
        <begin position="66"/>
        <end position="85"/>
    </location>
</feature>
<dbReference type="Proteomes" id="UP000837801">
    <property type="component" value="Unassembled WGS sequence"/>
</dbReference>
<gene>
    <name evidence="2" type="ORF">CLIB1423_21S00408</name>
</gene>
<dbReference type="OrthoDB" id="4036304at2759"/>